<protein>
    <recommendedName>
        <fullName evidence="3">PilZ domain-containing protein</fullName>
    </recommendedName>
</protein>
<keyword evidence="2" id="KW-1185">Reference proteome</keyword>
<evidence type="ECO:0000313" key="1">
    <source>
        <dbReference type="EMBL" id="GAA0585375.1"/>
    </source>
</evidence>
<reference evidence="2" key="1">
    <citation type="journal article" date="2019" name="Int. J. Syst. Evol. Microbiol.">
        <title>The Global Catalogue of Microorganisms (GCM) 10K type strain sequencing project: providing services to taxonomists for standard genome sequencing and annotation.</title>
        <authorList>
            <consortium name="The Broad Institute Genomics Platform"/>
            <consortium name="The Broad Institute Genome Sequencing Center for Infectious Disease"/>
            <person name="Wu L."/>
            <person name="Ma J."/>
        </authorList>
    </citation>
    <scope>NUCLEOTIDE SEQUENCE [LARGE SCALE GENOMIC DNA]</scope>
    <source>
        <strain evidence="2">JCM 15089</strain>
    </source>
</reference>
<gene>
    <name evidence="1" type="ORF">GCM10008942_37870</name>
</gene>
<dbReference type="SUPFAM" id="SSF141371">
    <property type="entry name" value="PilZ domain-like"/>
    <property type="match status" value="1"/>
</dbReference>
<evidence type="ECO:0008006" key="3">
    <source>
        <dbReference type="Google" id="ProtNLM"/>
    </source>
</evidence>
<organism evidence="1 2">
    <name type="scientific">Rhizomicrobium electricum</name>
    <dbReference type="NCBI Taxonomy" id="480070"/>
    <lineage>
        <taxon>Bacteria</taxon>
        <taxon>Pseudomonadati</taxon>
        <taxon>Pseudomonadota</taxon>
        <taxon>Alphaproteobacteria</taxon>
        <taxon>Micropepsales</taxon>
        <taxon>Micropepsaceae</taxon>
        <taxon>Rhizomicrobium</taxon>
    </lineage>
</organism>
<dbReference type="EMBL" id="BAAADD010000011">
    <property type="protein sequence ID" value="GAA0585375.1"/>
    <property type="molecule type" value="Genomic_DNA"/>
</dbReference>
<dbReference type="Proteomes" id="UP001499951">
    <property type="component" value="Unassembled WGS sequence"/>
</dbReference>
<evidence type="ECO:0000313" key="2">
    <source>
        <dbReference type="Proteomes" id="UP001499951"/>
    </source>
</evidence>
<accession>A0ABP3Q871</accession>
<sequence>MAADGATYIDCTILDTSASGAQIRIGQGRTIPDNARLINVRDRTAHDFTVVWQRDGRAGLRFVHTYPLSSNMPEHLGYLRKHWLDCACR</sequence>
<comment type="caution">
    <text evidence="1">The sequence shown here is derived from an EMBL/GenBank/DDBJ whole genome shotgun (WGS) entry which is preliminary data.</text>
</comment>
<proteinExistence type="predicted"/>
<name>A0ABP3Q871_9PROT</name>